<dbReference type="PIRSF" id="PIRSF017804">
    <property type="entry name" value="Secretion_EccD1"/>
    <property type="match status" value="1"/>
</dbReference>
<keyword evidence="5 7" id="KW-1133">Transmembrane helix</keyword>
<dbReference type="RefSeq" id="WP_072501609.1">
    <property type="nucleotide sequence ID" value="NZ_CP012886.2"/>
</dbReference>
<dbReference type="InterPro" id="IPR024962">
    <property type="entry name" value="YukD-like"/>
</dbReference>
<proteinExistence type="inferred from homology"/>
<evidence type="ECO:0000256" key="6">
    <source>
        <dbReference type="ARBA" id="ARBA00023136"/>
    </source>
</evidence>
<dbReference type="Pfam" id="PF08817">
    <property type="entry name" value="YukD"/>
    <property type="match status" value="1"/>
</dbReference>
<feature type="domain" description="EccD-like transmembrane" evidence="8">
    <location>
        <begin position="134"/>
        <end position="499"/>
    </location>
</feature>
<protein>
    <submittedName>
        <fullName evidence="9">Type VII secretion integral membrane protein EccD</fullName>
    </submittedName>
</protein>
<dbReference type="EMBL" id="JASZZX010000025">
    <property type="protein sequence ID" value="MDM3928689.1"/>
    <property type="molecule type" value="Genomic_DNA"/>
</dbReference>
<evidence type="ECO:0000256" key="3">
    <source>
        <dbReference type="ARBA" id="ARBA00022475"/>
    </source>
</evidence>
<feature type="transmembrane region" description="Helical" evidence="7">
    <location>
        <begin position="274"/>
        <end position="295"/>
    </location>
</feature>
<keyword evidence="10" id="KW-1185">Reference proteome</keyword>
<keyword evidence="4 7" id="KW-0812">Transmembrane</keyword>
<dbReference type="InterPro" id="IPR006707">
    <property type="entry name" value="T7SS_EccD"/>
</dbReference>
<evidence type="ECO:0000256" key="5">
    <source>
        <dbReference type="ARBA" id="ARBA00022989"/>
    </source>
</evidence>
<dbReference type="Gene3D" id="3.10.20.90">
    <property type="entry name" value="Phosphatidylinositol 3-kinase Catalytic Subunit, Chain A, domain 1"/>
    <property type="match status" value="1"/>
</dbReference>
<comment type="caution">
    <text evidence="9">The sequence shown here is derived from an EMBL/GenBank/DDBJ whole genome shotgun (WGS) entry which is preliminary data.</text>
</comment>
<feature type="transmembrane region" description="Helical" evidence="7">
    <location>
        <begin position="354"/>
        <end position="374"/>
    </location>
</feature>
<feature type="transmembrane region" description="Helical" evidence="7">
    <location>
        <begin position="219"/>
        <end position="240"/>
    </location>
</feature>
<reference evidence="9 10" key="2">
    <citation type="submission" date="2023-06" db="EMBL/GenBank/DDBJ databases">
        <title>Itaconate inhibition of nontuberculous mycobacteria.</title>
        <authorList>
            <person name="Breen P."/>
            <person name="Zimbric M."/>
            <person name="Caverly L."/>
        </authorList>
    </citation>
    <scope>NUCLEOTIDE SEQUENCE [LARGE SCALE GENOMIC DNA]</scope>
    <source>
        <strain evidence="9 10">FLAC1071</strain>
    </source>
</reference>
<gene>
    <name evidence="9" type="primary">eccD</name>
    <name evidence="9" type="ORF">QRB35_22010</name>
</gene>
<feature type="transmembrane region" description="Helical" evidence="7">
    <location>
        <begin position="407"/>
        <end position="427"/>
    </location>
</feature>
<evidence type="ECO:0000256" key="7">
    <source>
        <dbReference type="SAM" id="Phobius"/>
    </source>
</evidence>
<keyword evidence="6 7" id="KW-0472">Membrane</keyword>
<feature type="transmembrane region" description="Helical" evidence="7">
    <location>
        <begin position="478"/>
        <end position="495"/>
    </location>
</feature>
<name>A0ABT7P5X5_MYCIT</name>
<dbReference type="Proteomes" id="UP001529272">
    <property type="component" value="Unassembled WGS sequence"/>
</dbReference>
<feature type="transmembrane region" description="Helical" evidence="7">
    <location>
        <begin position="247"/>
        <end position="268"/>
    </location>
</feature>
<evidence type="ECO:0000259" key="8">
    <source>
        <dbReference type="Pfam" id="PF19053"/>
    </source>
</evidence>
<organism evidence="9 10">
    <name type="scientific">Mycobacterium intracellulare subsp. chimaera</name>
    <dbReference type="NCBI Taxonomy" id="222805"/>
    <lineage>
        <taxon>Bacteria</taxon>
        <taxon>Bacillati</taxon>
        <taxon>Actinomycetota</taxon>
        <taxon>Actinomycetes</taxon>
        <taxon>Mycobacteriales</taxon>
        <taxon>Mycobacteriaceae</taxon>
        <taxon>Mycobacterium</taxon>
        <taxon>Mycobacterium avium complex (MAC)</taxon>
    </lineage>
</organism>
<evidence type="ECO:0000313" key="10">
    <source>
        <dbReference type="Proteomes" id="UP001529272"/>
    </source>
</evidence>
<feature type="transmembrane region" description="Helical" evidence="7">
    <location>
        <begin position="134"/>
        <end position="153"/>
    </location>
</feature>
<comment type="similarity">
    <text evidence="2">Belongs to the EccD/Snm4 family.</text>
</comment>
<dbReference type="Pfam" id="PF19053">
    <property type="entry name" value="EccD"/>
    <property type="match status" value="1"/>
</dbReference>
<dbReference type="NCBIfam" id="TIGR03920">
    <property type="entry name" value="T7SS_EccD"/>
    <property type="match status" value="1"/>
</dbReference>
<evidence type="ECO:0000313" key="9">
    <source>
        <dbReference type="EMBL" id="MDM3928689.1"/>
    </source>
</evidence>
<reference evidence="10" key="1">
    <citation type="submission" date="2023-06" db="EMBL/GenBank/DDBJ databases">
        <title>Itaconate inhibition of nontuberculous mycobacteria.</title>
        <authorList>
            <person name="Spilker T."/>
        </authorList>
    </citation>
    <scope>NUCLEOTIDE SEQUENCE [LARGE SCALE GENOMIC DNA]</scope>
    <source>
        <strain evidence="10">FLAC1071</strain>
    </source>
</reference>
<feature type="transmembrane region" description="Helical" evidence="7">
    <location>
        <begin position="380"/>
        <end position="395"/>
    </location>
</feature>
<dbReference type="InterPro" id="IPR044049">
    <property type="entry name" value="EccD_transm"/>
</dbReference>
<evidence type="ECO:0000256" key="1">
    <source>
        <dbReference type="ARBA" id="ARBA00004651"/>
    </source>
</evidence>
<evidence type="ECO:0000256" key="2">
    <source>
        <dbReference type="ARBA" id="ARBA00006162"/>
    </source>
</evidence>
<accession>A0ABT7P5X5</accession>
<evidence type="ECO:0000256" key="4">
    <source>
        <dbReference type="ARBA" id="ARBA00022692"/>
    </source>
</evidence>
<feature type="transmembrane region" description="Helical" evidence="7">
    <location>
        <begin position="159"/>
        <end position="182"/>
    </location>
</feature>
<sequence length="500" mass="53602">MVASAEQTFCRVQVWIPGHWIDVPLHSHLTVADTVAELVPYLIKHLSDQHKDTSWLEDPNAYWHLATFGNQPLDEDKTLAEEKVLDGHRLFLHKTDPGEKYAPLIDNVAESITFYLKRHSPSWDSPFSKKVSSFMLLAVVALVCGSAVAWTAAQQPGWLVRSVLTAGMAVVALVCAAIAAVLVRTDEKGRYSAVPVPLTAITYLVAATAALVITPRPLGIYQLLAAAATLLTFGVCQSVLTHKHLRLHYAVVAGALVVIIISLLNFAYRSPTAIIAMQTITLCLALVLIASRLALSVARISLPYVPATGEPFMRGGGDGNLDAGSLPRDGTSGPALESIFNQEQQILTASDCRMGLLSGALAVLVAASAIVGYSLNTHEWLIWGFILVIATCLVYRGKSLDDAREQALVLIAAAATLGVFGAALLIAPQQTSTNNTLRGVIAVAILLAATAVATIMAIQERRIVSPIVTKVLELIERVLFVVPVPLVIVAMDLFSKVRAH</sequence>
<feature type="transmembrane region" description="Helical" evidence="7">
    <location>
        <begin position="439"/>
        <end position="458"/>
    </location>
</feature>
<keyword evidence="3" id="KW-1003">Cell membrane</keyword>
<feature type="transmembrane region" description="Helical" evidence="7">
    <location>
        <begin position="194"/>
        <end position="213"/>
    </location>
</feature>
<comment type="subcellular location">
    <subcellularLocation>
        <location evidence="1">Cell membrane</location>
        <topology evidence="1">Multi-pass membrane protein</topology>
    </subcellularLocation>
</comment>